<dbReference type="Pfam" id="PF04195">
    <property type="entry name" value="Transposase_28"/>
    <property type="match status" value="1"/>
</dbReference>
<accession>A0AAD8WBF3</accession>
<feature type="compositionally biased region" description="Polar residues" evidence="1">
    <location>
        <begin position="331"/>
        <end position="344"/>
    </location>
</feature>
<feature type="compositionally biased region" description="Basic and acidic residues" evidence="1">
    <location>
        <begin position="298"/>
        <end position="310"/>
    </location>
</feature>
<dbReference type="InterPro" id="IPR007321">
    <property type="entry name" value="Transposase_28"/>
</dbReference>
<feature type="compositionally biased region" description="Low complexity" evidence="1">
    <location>
        <begin position="273"/>
        <end position="283"/>
    </location>
</feature>
<feature type="region of interest" description="Disordered" evidence="1">
    <location>
        <begin position="298"/>
        <end position="404"/>
    </location>
</feature>
<feature type="region of interest" description="Disordered" evidence="1">
    <location>
        <begin position="272"/>
        <end position="291"/>
    </location>
</feature>
<keyword evidence="4" id="KW-1185">Reference proteome</keyword>
<proteinExistence type="predicted"/>
<dbReference type="PANTHER" id="PTHR33026">
    <property type="entry name" value="OS06G0360600 PROTEIN"/>
    <property type="match status" value="1"/>
</dbReference>
<gene>
    <name evidence="3" type="ORF">QYE76_065854</name>
</gene>
<evidence type="ECO:0000313" key="4">
    <source>
        <dbReference type="Proteomes" id="UP001231189"/>
    </source>
</evidence>
<evidence type="ECO:0000313" key="3">
    <source>
        <dbReference type="EMBL" id="KAK1648049.1"/>
    </source>
</evidence>
<feature type="domain" description="Transposase (putative) gypsy type" evidence="2">
    <location>
        <begin position="31"/>
        <end position="98"/>
    </location>
</feature>
<dbReference type="PANTHER" id="PTHR33026:SF7">
    <property type="entry name" value="OS03G0100275 PROTEIN"/>
    <property type="match status" value="1"/>
</dbReference>
<name>A0AAD8WBF3_LOLMU</name>
<comment type="caution">
    <text evidence="3">The sequence shown here is derived from an EMBL/GenBank/DDBJ whole genome shotgun (WGS) entry which is preliminary data.</text>
</comment>
<evidence type="ECO:0000259" key="2">
    <source>
        <dbReference type="Pfam" id="PF04195"/>
    </source>
</evidence>
<protein>
    <recommendedName>
        <fullName evidence="2">Transposase (putative) gypsy type domain-containing protein</fullName>
    </recommendedName>
</protein>
<organism evidence="3 4">
    <name type="scientific">Lolium multiflorum</name>
    <name type="common">Italian ryegrass</name>
    <name type="synonym">Lolium perenne subsp. multiflorum</name>
    <dbReference type="NCBI Taxonomy" id="4521"/>
    <lineage>
        <taxon>Eukaryota</taxon>
        <taxon>Viridiplantae</taxon>
        <taxon>Streptophyta</taxon>
        <taxon>Embryophyta</taxon>
        <taxon>Tracheophyta</taxon>
        <taxon>Spermatophyta</taxon>
        <taxon>Magnoliopsida</taxon>
        <taxon>Liliopsida</taxon>
        <taxon>Poales</taxon>
        <taxon>Poaceae</taxon>
        <taxon>BOP clade</taxon>
        <taxon>Pooideae</taxon>
        <taxon>Poodae</taxon>
        <taxon>Poeae</taxon>
        <taxon>Poeae Chloroplast Group 2 (Poeae type)</taxon>
        <taxon>Loliodinae</taxon>
        <taxon>Loliinae</taxon>
        <taxon>Lolium</taxon>
    </lineage>
</organism>
<feature type="compositionally biased region" description="Basic and acidic residues" evidence="1">
    <location>
        <begin position="348"/>
        <end position="370"/>
    </location>
</feature>
<dbReference type="AlphaFoldDB" id="A0AAD8WBF3"/>
<dbReference type="Proteomes" id="UP001231189">
    <property type="component" value="Unassembled WGS sequence"/>
</dbReference>
<dbReference type="EMBL" id="JAUUTY010000004">
    <property type="protein sequence ID" value="KAK1648049.1"/>
    <property type="molecule type" value="Genomic_DNA"/>
</dbReference>
<sequence>MLKKLGLMKKEEGLIFLGDESFPTPSIGYRVTFIDHLICGLSTPIHEFLRGLLFVYGLQLHQLTPNSILHISIFITLCECFLGTHPNWGLWKHIFYLRRNSSRNIAYNVGGVVICIRPDVDYFDVKFPDSIQGWHRRWLYIREEHVGSQEYNIAPFDGGTKILRRQSWDAEATKEEKPVTNALMKCIHELHNTRGKELSGVQITAHFLRIRVQPLQARKNPLWMYVCEEDVDRVSEDLSVKDLEKLVRRFSSLSKKTKFQLLVAWSHTVAATPSQKPPTLSSLPPLPEGGEVDERTVITDESQESSHPEAEVAGSHKSAASSEKDTESEASESVCSPPSAVSPTNKRKRDEVEDSDTSKPSESPAEKASPEEEGGLCPYEDAIISSGEDEEEEPAANVTAPTSTSNTLVLFEERRAAGGFFASIPSRNVDSCREPPSLFAKKTKDWAWRKPRLFCREFDDSFLG</sequence>
<evidence type="ECO:0000256" key="1">
    <source>
        <dbReference type="SAM" id="MobiDB-lite"/>
    </source>
</evidence>
<reference evidence="3" key="1">
    <citation type="submission" date="2023-07" db="EMBL/GenBank/DDBJ databases">
        <title>A chromosome-level genome assembly of Lolium multiflorum.</title>
        <authorList>
            <person name="Chen Y."/>
            <person name="Copetti D."/>
            <person name="Kolliker R."/>
            <person name="Studer B."/>
        </authorList>
    </citation>
    <scope>NUCLEOTIDE SEQUENCE</scope>
    <source>
        <strain evidence="3">02402/16</strain>
        <tissue evidence="3">Leaf</tissue>
    </source>
</reference>